<proteinExistence type="predicted"/>
<feature type="compositionally biased region" description="Low complexity" evidence="1">
    <location>
        <begin position="240"/>
        <end position="274"/>
    </location>
</feature>
<dbReference type="Proteomes" id="UP000578449">
    <property type="component" value="Unassembled WGS sequence"/>
</dbReference>
<dbReference type="RefSeq" id="WP_185051784.1">
    <property type="nucleotide sequence ID" value="NZ_BAABIX010000004.1"/>
</dbReference>
<feature type="compositionally biased region" description="Pro residues" evidence="1">
    <location>
        <begin position="221"/>
        <end position="239"/>
    </location>
</feature>
<dbReference type="EMBL" id="JACHGN010000009">
    <property type="protein sequence ID" value="MBB5134914.1"/>
    <property type="molecule type" value="Genomic_DNA"/>
</dbReference>
<keyword evidence="4" id="KW-1185">Reference proteome</keyword>
<dbReference type="Gene3D" id="1.10.510.10">
    <property type="entry name" value="Transferase(Phosphotransferase) domain 1"/>
    <property type="match status" value="1"/>
</dbReference>
<feature type="compositionally biased region" description="Low complexity" evidence="1">
    <location>
        <begin position="351"/>
        <end position="367"/>
    </location>
</feature>
<accession>A0A840P0Z4</accession>
<dbReference type="InterPro" id="IPR011009">
    <property type="entry name" value="Kinase-like_dom_sf"/>
</dbReference>
<reference evidence="3 4" key="1">
    <citation type="submission" date="2020-08" db="EMBL/GenBank/DDBJ databases">
        <title>Genomic Encyclopedia of Type Strains, Phase IV (KMG-IV): sequencing the most valuable type-strain genomes for metagenomic binning, comparative biology and taxonomic classification.</title>
        <authorList>
            <person name="Goeker M."/>
        </authorList>
    </citation>
    <scope>NUCLEOTIDE SEQUENCE [LARGE SCALE GENOMIC DNA]</scope>
    <source>
        <strain evidence="3 4">DSM 45615</strain>
    </source>
</reference>
<feature type="region of interest" description="Disordered" evidence="1">
    <location>
        <begin position="351"/>
        <end position="372"/>
    </location>
</feature>
<organism evidence="3 4">
    <name type="scientific">Thermocatellispora tengchongensis</name>
    <dbReference type="NCBI Taxonomy" id="1073253"/>
    <lineage>
        <taxon>Bacteria</taxon>
        <taxon>Bacillati</taxon>
        <taxon>Actinomycetota</taxon>
        <taxon>Actinomycetes</taxon>
        <taxon>Streptosporangiales</taxon>
        <taxon>Streptosporangiaceae</taxon>
        <taxon>Thermocatellispora</taxon>
    </lineage>
</organism>
<evidence type="ECO:0000313" key="3">
    <source>
        <dbReference type="EMBL" id="MBB5134914.1"/>
    </source>
</evidence>
<gene>
    <name evidence="3" type="ORF">HNP84_004648</name>
</gene>
<comment type="caution">
    <text evidence="3">The sequence shown here is derived from an EMBL/GenBank/DDBJ whole genome shotgun (WGS) entry which is preliminary data.</text>
</comment>
<feature type="region of interest" description="Disordered" evidence="1">
    <location>
        <begin position="147"/>
        <end position="316"/>
    </location>
</feature>
<keyword evidence="2" id="KW-0812">Transmembrane</keyword>
<feature type="compositionally biased region" description="Low complexity" evidence="1">
    <location>
        <begin position="196"/>
        <end position="213"/>
    </location>
</feature>
<feature type="compositionally biased region" description="Low complexity" evidence="1">
    <location>
        <begin position="303"/>
        <end position="316"/>
    </location>
</feature>
<sequence>MKDTSLHEIISRSGPLPPRRVAAIGLRVLAEMAAARDGTTGLRDVRPDMIMMGEDGRISVAAGRAAPGPVPGFVPPEGMAGPASDLWTLGATLFTAVEGHPPAPGSVPVQAGPLAPILGRLLAPDPSARPDAASLRTQLQDIAHPMHAEPYRPSSTPDHAAEVTAPHPARGSAPPWRGPASSPFSPNFPAPAPDTPAGGVPAHAAKPAPGAAALQSEATPPSAPAQPPAPPYVTPPPHGAPQGQHAAPQAQQAAPQAQHMGPQGQHTPPQGQHMAAPQPPYGSPRPHAAGPVPARPEGWDTTPVGAPPAGEGRPRGVFVPRSVIVFAGVLGVAMAVAIGVLAAPLFRDPSPAAAGATASPTPTPSGAGAKGRFATTPRACSLLSDELAAELVPSLRSSEVSTGECNWLTQDYRLANAQKYDLRLRITAYKQDGTEITKAKEHLSGKKADFAAKLRYATPTPAPPRDLSGIGEESFSFLDYSSINIYGGSAKIIMVTRVSNLVFEIEYERGGAKDDADGRLLAGAQKAAREVVEALKTYG</sequence>
<evidence type="ECO:0000313" key="4">
    <source>
        <dbReference type="Proteomes" id="UP000578449"/>
    </source>
</evidence>
<dbReference type="AlphaFoldDB" id="A0A840P0Z4"/>
<protein>
    <recommendedName>
        <fullName evidence="5">Protein kinase domain-containing protein</fullName>
    </recommendedName>
</protein>
<keyword evidence="2" id="KW-1133">Transmembrane helix</keyword>
<dbReference type="SUPFAM" id="SSF56112">
    <property type="entry name" value="Protein kinase-like (PK-like)"/>
    <property type="match status" value="1"/>
</dbReference>
<evidence type="ECO:0000256" key="2">
    <source>
        <dbReference type="SAM" id="Phobius"/>
    </source>
</evidence>
<feature type="transmembrane region" description="Helical" evidence="2">
    <location>
        <begin position="323"/>
        <end position="346"/>
    </location>
</feature>
<evidence type="ECO:0000256" key="1">
    <source>
        <dbReference type="SAM" id="MobiDB-lite"/>
    </source>
</evidence>
<name>A0A840P0Z4_9ACTN</name>
<keyword evidence="2" id="KW-0472">Membrane</keyword>
<evidence type="ECO:0008006" key="5">
    <source>
        <dbReference type="Google" id="ProtNLM"/>
    </source>
</evidence>